<keyword evidence="3" id="KW-1185">Reference proteome</keyword>
<dbReference type="InterPro" id="IPR029058">
    <property type="entry name" value="AB_hydrolase_fold"/>
</dbReference>
<dbReference type="SUPFAM" id="SSF53474">
    <property type="entry name" value="alpha/beta-Hydrolases"/>
    <property type="match status" value="1"/>
</dbReference>
<dbReference type="Pfam" id="PF00561">
    <property type="entry name" value="Abhydrolase_1"/>
    <property type="match status" value="1"/>
</dbReference>
<evidence type="ECO:0000259" key="1">
    <source>
        <dbReference type="Pfam" id="PF00561"/>
    </source>
</evidence>
<dbReference type="InterPro" id="IPR000073">
    <property type="entry name" value="AB_hydrolase_1"/>
</dbReference>
<gene>
    <name evidence="2" type="ORF">DNK49_12510</name>
</gene>
<dbReference type="EMBL" id="QKOE01000008">
    <property type="protein sequence ID" value="PZA16141.1"/>
    <property type="molecule type" value="Genomic_DNA"/>
</dbReference>
<dbReference type="Proteomes" id="UP000248259">
    <property type="component" value="Unassembled WGS sequence"/>
</dbReference>
<evidence type="ECO:0000313" key="3">
    <source>
        <dbReference type="Proteomes" id="UP000248259"/>
    </source>
</evidence>
<dbReference type="AlphaFoldDB" id="A0A323UVA8"/>
<dbReference type="PANTHER" id="PTHR43689:SF8">
    <property type="entry name" value="ALPHA_BETA-HYDROLASES SUPERFAMILY PROTEIN"/>
    <property type="match status" value="1"/>
</dbReference>
<keyword evidence="2" id="KW-0378">Hydrolase</keyword>
<accession>A0A323UVA8</accession>
<feature type="domain" description="AB hydrolase-1" evidence="1">
    <location>
        <begin position="41"/>
        <end position="157"/>
    </location>
</feature>
<dbReference type="GO" id="GO:0016787">
    <property type="term" value="F:hydrolase activity"/>
    <property type="evidence" value="ECO:0007669"/>
    <property type="project" value="UniProtKB-KW"/>
</dbReference>
<name>A0A323UVA8_9RHOO</name>
<dbReference type="PRINTS" id="PR00111">
    <property type="entry name" value="ABHYDROLASE"/>
</dbReference>
<evidence type="ECO:0000313" key="2">
    <source>
        <dbReference type="EMBL" id="PZA16141.1"/>
    </source>
</evidence>
<protein>
    <submittedName>
        <fullName evidence="2">Alpha/beta hydrolase</fullName>
    </submittedName>
</protein>
<dbReference type="RefSeq" id="WP_110525030.1">
    <property type="nucleotide sequence ID" value="NZ_QKOE01000008.1"/>
</dbReference>
<comment type="caution">
    <text evidence="2">The sequence shown here is derived from an EMBL/GenBank/DDBJ whole genome shotgun (WGS) entry which is preliminary data.</text>
</comment>
<dbReference type="OrthoDB" id="135231at2"/>
<dbReference type="PANTHER" id="PTHR43689">
    <property type="entry name" value="HYDROLASE"/>
    <property type="match status" value="1"/>
</dbReference>
<organism evidence="2 3">
    <name type="scientific">Parazoarcus communis SWub3 = DSM 12120</name>
    <dbReference type="NCBI Taxonomy" id="1121029"/>
    <lineage>
        <taxon>Bacteria</taxon>
        <taxon>Pseudomonadati</taxon>
        <taxon>Pseudomonadota</taxon>
        <taxon>Betaproteobacteria</taxon>
        <taxon>Rhodocyclales</taxon>
        <taxon>Zoogloeaceae</taxon>
        <taxon>Parazoarcus</taxon>
    </lineage>
</organism>
<proteinExistence type="predicted"/>
<sequence length="276" mass="30427">MSKSDIPGTLVRDHWVVHPQGRIFARSWTPEHSAAAAPAAPIVLMHDSLGCVALWRDFPQALAAATGRQVIAYDRLGFGQSDPRRERPSLDFVAEEAREYFPVLRQQLGLARFVLMGHSVGGGMAIECAARYGEGCEALITVAAQVFPEDRTLDGIRTAKAQFAGEGQVDRLARHHGDKARWVLEAWTENWLHPDFARWTLEPVLPQVTCPVLAIHGIHDEYGSTRHPELIGALSTGPARVDIMEETYHVPHRERPGEVLSRVVAFLDAAVPTQAA</sequence>
<dbReference type="Gene3D" id="3.40.50.1820">
    <property type="entry name" value="alpha/beta hydrolase"/>
    <property type="match status" value="1"/>
</dbReference>
<reference evidence="2 3" key="1">
    <citation type="submission" date="2018-06" db="EMBL/GenBank/DDBJ databases">
        <title>Azoarcus communis strain SWub3 genome.</title>
        <authorList>
            <person name="Zorraquino Salvo V."/>
            <person name="Toubiana D."/>
            <person name="Blumwald E."/>
        </authorList>
    </citation>
    <scope>NUCLEOTIDE SEQUENCE [LARGE SCALE GENOMIC DNA]</scope>
    <source>
        <strain evidence="2 3">SWub3</strain>
    </source>
</reference>